<dbReference type="PROSITE" id="PS51257">
    <property type="entry name" value="PROKAR_LIPOPROTEIN"/>
    <property type="match status" value="1"/>
</dbReference>
<dbReference type="EMBL" id="GGEC01007393">
    <property type="protein sequence ID" value="MBW87876.1"/>
    <property type="molecule type" value="Transcribed_RNA"/>
</dbReference>
<organism evidence="1">
    <name type="scientific">Rhizophora mucronata</name>
    <name type="common">Asiatic mangrove</name>
    <dbReference type="NCBI Taxonomy" id="61149"/>
    <lineage>
        <taxon>Eukaryota</taxon>
        <taxon>Viridiplantae</taxon>
        <taxon>Streptophyta</taxon>
        <taxon>Embryophyta</taxon>
        <taxon>Tracheophyta</taxon>
        <taxon>Spermatophyta</taxon>
        <taxon>Magnoliopsida</taxon>
        <taxon>eudicotyledons</taxon>
        <taxon>Gunneridae</taxon>
        <taxon>Pentapetalae</taxon>
        <taxon>rosids</taxon>
        <taxon>fabids</taxon>
        <taxon>Malpighiales</taxon>
        <taxon>Rhizophoraceae</taxon>
        <taxon>Rhizophora</taxon>
    </lineage>
</organism>
<proteinExistence type="predicted"/>
<accession>A0A2P2J2X8</accession>
<name>A0A2P2J2X8_RHIMU</name>
<sequence>MKFLIAIVCQSLMVIFVFAIGCLGPYKVFCNCILSCI</sequence>
<protein>
    <submittedName>
        <fullName evidence="1">Uncharacterized protein</fullName>
    </submittedName>
</protein>
<evidence type="ECO:0000313" key="1">
    <source>
        <dbReference type="EMBL" id="MBW87876.1"/>
    </source>
</evidence>
<dbReference type="AlphaFoldDB" id="A0A2P2J2X8"/>
<reference evidence="1" key="1">
    <citation type="submission" date="2018-02" db="EMBL/GenBank/DDBJ databases">
        <title>Rhizophora mucronata_Transcriptome.</title>
        <authorList>
            <person name="Meera S.P."/>
            <person name="Sreeshan A."/>
            <person name="Augustine A."/>
        </authorList>
    </citation>
    <scope>NUCLEOTIDE SEQUENCE</scope>
    <source>
        <tissue evidence="1">Leaf</tissue>
    </source>
</reference>